<evidence type="ECO:0000313" key="1">
    <source>
        <dbReference type="EMBL" id="KAF3578745.1"/>
    </source>
</evidence>
<reference evidence="1 2" key="1">
    <citation type="journal article" date="2020" name="BMC Genomics">
        <title>Intraspecific diversification of the crop wild relative Brassica cretica Lam. using demographic model selection.</title>
        <authorList>
            <person name="Kioukis A."/>
            <person name="Michalopoulou V.A."/>
            <person name="Briers L."/>
            <person name="Pirintsos S."/>
            <person name="Studholme D.J."/>
            <person name="Pavlidis P."/>
            <person name="Sarris P.F."/>
        </authorList>
    </citation>
    <scope>NUCLEOTIDE SEQUENCE [LARGE SCALE GENOMIC DNA]</scope>
    <source>
        <strain evidence="2">cv. PFS-1207/04</strain>
    </source>
</reference>
<keyword evidence="2" id="KW-1185">Reference proteome</keyword>
<organism evidence="1 2">
    <name type="scientific">Brassica cretica</name>
    <name type="common">Mustard</name>
    <dbReference type="NCBI Taxonomy" id="69181"/>
    <lineage>
        <taxon>Eukaryota</taxon>
        <taxon>Viridiplantae</taxon>
        <taxon>Streptophyta</taxon>
        <taxon>Embryophyta</taxon>
        <taxon>Tracheophyta</taxon>
        <taxon>Spermatophyta</taxon>
        <taxon>Magnoliopsida</taxon>
        <taxon>eudicotyledons</taxon>
        <taxon>Gunneridae</taxon>
        <taxon>Pentapetalae</taxon>
        <taxon>rosids</taxon>
        <taxon>malvids</taxon>
        <taxon>Brassicales</taxon>
        <taxon>Brassicaceae</taxon>
        <taxon>Brassiceae</taxon>
        <taxon>Brassica</taxon>
    </lineage>
</organism>
<protein>
    <submittedName>
        <fullName evidence="1">Uncharacterized protein</fullName>
    </submittedName>
</protein>
<evidence type="ECO:0000313" key="2">
    <source>
        <dbReference type="Proteomes" id="UP000266723"/>
    </source>
</evidence>
<sequence>MPTLFCYIWLHQGILLESLKDSKQSRGLVWTKRESVEALIVGSFPTQTPDGQAYDSLRSGGSFITVFAGLWSPGRNDSHSIVLRRLLTGLIQMFSIYSSDPLYQLFTGSAPSMTELRRASSLAPEEGRLSTS</sequence>
<accession>A0ABQ7DNM5</accession>
<comment type="caution">
    <text evidence="1">The sequence shown here is derived from an EMBL/GenBank/DDBJ whole genome shotgun (WGS) entry which is preliminary data.</text>
</comment>
<dbReference type="EMBL" id="QGKV02000649">
    <property type="protein sequence ID" value="KAF3578745.1"/>
    <property type="molecule type" value="Genomic_DNA"/>
</dbReference>
<gene>
    <name evidence="1" type="ORF">DY000_02031958</name>
</gene>
<dbReference type="Proteomes" id="UP000266723">
    <property type="component" value="Unassembled WGS sequence"/>
</dbReference>
<name>A0ABQ7DNM5_BRACR</name>
<proteinExistence type="predicted"/>